<dbReference type="RefSeq" id="WP_251875540.1">
    <property type="nucleotide sequence ID" value="NZ_CP098755.1"/>
</dbReference>
<dbReference type="Proteomes" id="UP001056500">
    <property type="component" value="Chromosome"/>
</dbReference>
<proteinExistence type="predicted"/>
<sequence>MDKPNGKLTPIERQMLIDDFIERIPFQIKLYAESSKLFKARFVMHWLQLVSQRIRLWRL</sequence>
<gene>
    <name evidence="1" type="ORF">NDK47_13035</name>
</gene>
<organism evidence="1 2">
    <name type="scientific">Brevibacillus ruminantium</name>
    <dbReference type="NCBI Taxonomy" id="2950604"/>
    <lineage>
        <taxon>Bacteria</taxon>
        <taxon>Bacillati</taxon>
        <taxon>Bacillota</taxon>
        <taxon>Bacilli</taxon>
        <taxon>Bacillales</taxon>
        <taxon>Paenibacillaceae</taxon>
        <taxon>Brevibacillus</taxon>
    </lineage>
</organism>
<name>A0ABY4WLW1_9BACL</name>
<dbReference type="EMBL" id="CP098755">
    <property type="protein sequence ID" value="USG68145.1"/>
    <property type="molecule type" value="Genomic_DNA"/>
</dbReference>
<accession>A0ABY4WLW1</accession>
<protein>
    <submittedName>
        <fullName evidence="1">Uncharacterized protein</fullName>
    </submittedName>
</protein>
<evidence type="ECO:0000313" key="2">
    <source>
        <dbReference type="Proteomes" id="UP001056500"/>
    </source>
</evidence>
<evidence type="ECO:0000313" key="1">
    <source>
        <dbReference type="EMBL" id="USG68145.1"/>
    </source>
</evidence>
<reference evidence="1" key="1">
    <citation type="submission" date="2022-06" db="EMBL/GenBank/DDBJ databases">
        <title>Genome sequencing of Brevibacillus sp. BB3-R1.</title>
        <authorList>
            <person name="Heo J."/>
            <person name="Lee D."/>
            <person name="Won M."/>
            <person name="Han B.-H."/>
            <person name="Hong S.-B."/>
            <person name="Kwon S.-W."/>
        </authorList>
    </citation>
    <scope>NUCLEOTIDE SEQUENCE</scope>
    <source>
        <strain evidence="1">BB3-R1</strain>
    </source>
</reference>
<keyword evidence="2" id="KW-1185">Reference proteome</keyword>